<feature type="transmembrane region" description="Helical" evidence="1">
    <location>
        <begin position="46"/>
        <end position="65"/>
    </location>
</feature>
<keyword evidence="1" id="KW-0812">Transmembrane</keyword>
<dbReference type="RefSeq" id="WP_404614804.1">
    <property type="nucleotide sequence ID" value="NZ_JBIYDN010000052.1"/>
</dbReference>
<evidence type="ECO:0000256" key="1">
    <source>
        <dbReference type="SAM" id="Phobius"/>
    </source>
</evidence>
<keyword evidence="3" id="KW-1185">Reference proteome</keyword>
<evidence type="ECO:0000313" key="3">
    <source>
        <dbReference type="Proteomes" id="UP001620514"/>
    </source>
</evidence>
<accession>A0ABW8MXK9</accession>
<organism evidence="2 3">
    <name type="scientific">Caballeronia udeis</name>
    <dbReference type="NCBI Taxonomy" id="1232866"/>
    <lineage>
        <taxon>Bacteria</taxon>
        <taxon>Pseudomonadati</taxon>
        <taxon>Pseudomonadota</taxon>
        <taxon>Betaproteobacteria</taxon>
        <taxon>Burkholderiales</taxon>
        <taxon>Burkholderiaceae</taxon>
        <taxon>Caballeronia</taxon>
    </lineage>
</organism>
<feature type="transmembrane region" description="Helical" evidence="1">
    <location>
        <begin position="109"/>
        <end position="128"/>
    </location>
</feature>
<comment type="caution">
    <text evidence="2">The sequence shown here is derived from an EMBL/GenBank/DDBJ whole genome shotgun (WGS) entry which is preliminary data.</text>
</comment>
<keyword evidence="1" id="KW-0472">Membrane</keyword>
<name>A0ABW8MXK9_9BURK</name>
<reference evidence="2 3" key="1">
    <citation type="submission" date="2024-10" db="EMBL/GenBank/DDBJ databases">
        <authorList>
            <person name="Deangelis K."/>
            <person name="Huntemann M."/>
            <person name="Clum A."/>
            <person name="Wang J."/>
            <person name="Palaniappan K."/>
            <person name="Ritter S."/>
            <person name="Chen I.-M."/>
            <person name="Stamatis D."/>
            <person name="Reddy T."/>
            <person name="O'Malley R."/>
            <person name="Daum C."/>
            <person name="Ng V."/>
            <person name="Ivanova N."/>
            <person name="Kyrpides N."/>
            <person name="Woyke T."/>
        </authorList>
    </citation>
    <scope>NUCLEOTIDE SEQUENCE [LARGE SCALE GENOMIC DNA]</scope>
    <source>
        <strain evidence="2 3">GAS97</strain>
    </source>
</reference>
<protein>
    <submittedName>
        <fullName evidence="2">Uncharacterized protein</fullName>
    </submittedName>
</protein>
<keyword evidence="1" id="KW-1133">Transmembrane helix</keyword>
<sequence>MAVLNFIGRSRPVERFPLCYRLQVWQSGFRYAPAGRYLHALSKGNPWGLLMATFGVAAGALPLALCPDVAGIKSSVWTAMTSAAGLLGLVMLTLDVTLAWLVDPDWIKLHVAGSASPLMLGLSVFAAARHGLSLLSPAFILAAFAAEMWLLLITMDELGKIFARRRQTQPIFNPFSGGYCRGHSQEGA</sequence>
<reference evidence="2 3" key="2">
    <citation type="submission" date="2024-11" db="EMBL/GenBank/DDBJ databases">
        <title>Using genomics to understand microbial adaptation to soil warming.</title>
        <authorList>
            <person name="Deangelis K.M. PhD."/>
        </authorList>
    </citation>
    <scope>NUCLEOTIDE SEQUENCE [LARGE SCALE GENOMIC DNA]</scope>
    <source>
        <strain evidence="2 3">GAS97</strain>
    </source>
</reference>
<evidence type="ECO:0000313" key="2">
    <source>
        <dbReference type="EMBL" id="MFK4448477.1"/>
    </source>
</evidence>
<feature type="transmembrane region" description="Helical" evidence="1">
    <location>
        <begin position="134"/>
        <end position="155"/>
    </location>
</feature>
<dbReference type="EMBL" id="JBIYDN010000052">
    <property type="protein sequence ID" value="MFK4448477.1"/>
    <property type="molecule type" value="Genomic_DNA"/>
</dbReference>
<gene>
    <name evidence="2" type="ORF">ABH943_008521</name>
</gene>
<dbReference type="Proteomes" id="UP001620514">
    <property type="component" value="Unassembled WGS sequence"/>
</dbReference>
<feature type="transmembrane region" description="Helical" evidence="1">
    <location>
        <begin position="77"/>
        <end position="102"/>
    </location>
</feature>
<proteinExistence type="predicted"/>